<comment type="caution">
    <text evidence="1">The sequence shown here is derived from an EMBL/GenBank/DDBJ whole genome shotgun (WGS) entry which is preliminary data.</text>
</comment>
<organism evidence="1">
    <name type="scientific">marine sediment metagenome</name>
    <dbReference type="NCBI Taxonomy" id="412755"/>
    <lineage>
        <taxon>unclassified sequences</taxon>
        <taxon>metagenomes</taxon>
        <taxon>ecological metagenomes</taxon>
    </lineage>
</organism>
<protein>
    <recommendedName>
        <fullName evidence="2">Aldehyde dehydrogenase domain-containing protein</fullName>
    </recommendedName>
</protein>
<name>A0A0F8YYR9_9ZZZZ</name>
<feature type="non-terminal residue" evidence="1">
    <location>
        <position position="1"/>
    </location>
</feature>
<dbReference type="AlphaFoldDB" id="A0A0F8YYR9"/>
<dbReference type="EMBL" id="LAZR01050792">
    <property type="protein sequence ID" value="KKK86553.1"/>
    <property type="molecule type" value="Genomic_DNA"/>
</dbReference>
<gene>
    <name evidence="1" type="ORF">LCGC14_2762070</name>
</gene>
<reference evidence="1" key="1">
    <citation type="journal article" date="2015" name="Nature">
        <title>Complex archaea that bridge the gap between prokaryotes and eukaryotes.</title>
        <authorList>
            <person name="Spang A."/>
            <person name="Saw J.H."/>
            <person name="Jorgensen S.L."/>
            <person name="Zaremba-Niedzwiedzka K."/>
            <person name="Martijn J."/>
            <person name="Lind A.E."/>
            <person name="van Eijk R."/>
            <person name="Schleper C."/>
            <person name="Guy L."/>
            <person name="Ettema T.J."/>
        </authorList>
    </citation>
    <scope>NUCLEOTIDE SEQUENCE</scope>
</reference>
<sequence length="44" mass="4798">PFGGTHGTGNGHREAGTAALDSYSEWKSVYIDYSGRLQKAQIDR</sequence>
<evidence type="ECO:0008006" key="2">
    <source>
        <dbReference type="Google" id="ProtNLM"/>
    </source>
</evidence>
<proteinExistence type="predicted"/>
<accession>A0A0F8YYR9</accession>
<evidence type="ECO:0000313" key="1">
    <source>
        <dbReference type="EMBL" id="KKK86553.1"/>
    </source>
</evidence>